<evidence type="ECO:0000259" key="4">
    <source>
        <dbReference type="PROSITE" id="PS50102"/>
    </source>
</evidence>
<dbReference type="PANTHER" id="PTHR48025">
    <property type="entry name" value="OS02G0815200 PROTEIN"/>
    <property type="match status" value="1"/>
</dbReference>
<dbReference type="GO" id="GO:0030620">
    <property type="term" value="F:U2 snRNA binding"/>
    <property type="evidence" value="ECO:0007669"/>
    <property type="project" value="EnsemblFungi"/>
</dbReference>
<dbReference type="OrthoDB" id="277802at2759"/>
<dbReference type="InterPro" id="IPR050502">
    <property type="entry name" value="Euk_RNA-bind_prot"/>
</dbReference>
<dbReference type="GO" id="GO:0000974">
    <property type="term" value="C:Prp19 complex"/>
    <property type="evidence" value="ECO:0007669"/>
    <property type="project" value="EnsemblFungi"/>
</dbReference>
<evidence type="ECO:0000256" key="3">
    <source>
        <dbReference type="SAM" id="MobiDB-lite"/>
    </source>
</evidence>
<evidence type="ECO:0000313" key="6">
    <source>
        <dbReference type="Proteomes" id="UP000001640"/>
    </source>
</evidence>
<evidence type="ECO:0000313" key="5">
    <source>
        <dbReference type="EMBL" id="CCC67777.1"/>
    </source>
</evidence>
<dbReference type="SMART" id="SM00360">
    <property type="entry name" value="RRM"/>
    <property type="match status" value="1"/>
</dbReference>
<dbReference type="InterPro" id="IPR035979">
    <property type="entry name" value="RBD_domain_sf"/>
</dbReference>
<feature type="region of interest" description="Disordered" evidence="3">
    <location>
        <begin position="1"/>
        <end position="25"/>
    </location>
</feature>
<dbReference type="InParanoid" id="G0V8H9"/>
<dbReference type="STRING" id="1064592.G0V8H9"/>
<proteinExistence type="predicted"/>
<accession>G0V8H9</accession>
<reference evidence="5 6" key="1">
    <citation type="journal article" date="2011" name="Proc. Natl. Acad. Sci. U.S.A.">
        <title>Evolutionary erosion of yeast sex chromosomes by mating-type switching accidents.</title>
        <authorList>
            <person name="Gordon J.L."/>
            <person name="Armisen D."/>
            <person name="Proux-Wera E."/>
            <person name="Oheigeartaigh S.S."/>
            <person name="Byrne K.P."/>
            <person name="Wolfe K.H."/>
        </authorList>
    </citation>
    <scope>NUCLEOTIDE SEQUENCE [LARGE SCALE GENOMIC DNA]</scope>
    <source>
        <strain evidence="6">ATCC 76901 / BCRC 22586 / CBS 4309 / NBRC 1992 / NRRL Y-12630</strain>
    </source>
</reference>
<dbReference type="RefSeq" id="XP_003674158.1">
    <property type="nucleotide sequence ID" value="XM_003674110.1"/>
</dbReference>
<dbReference type="InterPro" id="IPR000504">
    <property type="entry name" value="RRM_dom"/>
</dbReference>
<dbReference type="Pfam" id="PF13893">
    <property type="entry name" value="RRM_5"/>
    <property type="match status" value="1"/>
</dbReference>
<dbReference type="GeneID" id="96901256"/>
<feature type="compositionally biased region" description="Basic residues" evidence="3">
    <location>
        <begin position="7"/>
        <end position="19"/>
    </location>
</feature>
<feature type="domain" description="RRM" evidence="4">
    <location>
        <begin position="30"/>
        <end position="108"/>
    </location>
</feature>
<dbReference type="CDD" id="cd12246">
    <property type="entry name" value="RRM1_U1A_like"/>
    <property type="match status" value="1"/>
</dbReference>
<dbReference type="Gene3D" id="3.30.70.330">
    <property type="match status" value="1"/>
</dbReference>
<dbReference type="eggNOG" id="KOG4206">
    <property type="taxonomic scope" value="Eukaryota"/>
</dbReference>
<dbReference type="GO" id="GO:0071004">
    <property type="term" value="C:U2-type prespliceosome"/>
    <property type="evidence" value="ECO:0007669"/>
    <property type="project" value="EnsemblFungi"/>
</dbReference>
<dbReference type="PANTHER" id="PTHR48025:SF1">
    <property type="entry name" value="RRM DOMAIN-CONTAINING PROTEIN"/>
    <property type="match status" value="1"/>
</dbReference>
<sequence length="113" mass="13165">MSEPPRKKARLSKRTNKRKEKVEEPIDPKNTLYVNNLDEKINTKRLRTNLFLLFSIYGEVLKVAISAKKQRGQAFITMRTVDEANLALISLNNEPFFDKPLHIQFSKTNSYII</sequence>
<gene>
    <name evidence="5" type="primary">NCAS0A12190</name>
    <name evidence="5" type="ordered locus">NCAS_0A12190</name>
</gene>
<dbReference type="FunCoup" id="G0V8H9">
    <property type="interactions" value="198"/>
</dbReference>
<dbReference type="GO" id="GO:0000398">
    <property type="term" value="P:mRNA splicing, via spliceosome"/>
    <property type="evidence" value="ECO:0007669"/>
    <property type="project" value="EnsemblFungi"/>
</dbReference>
<dbReference type="InterPro" id="IPR012677">
    <property type="entry name" value="Nucleotide-bd_a/b_plait_sf"/>
</dbReference>
<dbReference type="HOGENOM" id="CLU_041869_3_2_1"/>
<protein>
    <recommendedName>
        <fullName evidence="4">RRM domain-containing protein</fullName>
    </recommendedName>
</protein>
<keyword evidence="1 2" id="KW-0694">RNA-binding</keyword>
<name>G0V8H9_NAUCA</name>
<dbReference type="Proteomes" id="UP000001640">
    <property type="component" value="Chromosome 1"/>
</dbReference>
<keyword evidence="6" id="KW-1185">Reference proteome</keyword>
<dbReference type="PROSITE" id="PS50102">
    <property type="entry name" value="RRM"/>
    <property type="match status" value="1"/>
</dbReference>
<dbReference type="EMBL" id="HE576752">
    <property type="protein sequence ID" value="CCC67777.1"/>
    <property type="molecule type" value="Genomic_DNA"/>
</dbReference>
<dbReference type="KEGG" id="ncs:NCAS_0A12190"/>
<organism evidence="5 6">
    <name type="scientific">Naumovozyma castellii</name>
    <name type="common">Yeast</name>
    <name type="synonym">Saccharomyces castellii</name>
    <dbReference type="NCBI Taxonomy" id="27288"/>
    <lineage>
        <taxon>Eukaryota</taxon>
        <taxon>Fungi</taxon>
        <taxon>Dikarya</taxon>
        <taxon>Ascomycota</taxon>
        <taxon>Saccharomycotina</taxon>
        <taxon>Saccharomycetes</taxon>
        <taxon>Saccharomycetales</taxon>
        <taxon>Saccharomycetaceae</taxon>
        <taxon>Naumovozyma</taxon>
    </lineage>
</organism>
<dbReference type="OMA" id="HIVFYDA"/>
<dbReference type="SUPFAM" id="SSF54928">
    <property type="entry name" value="RNA-binding domain, RBD"/>
    <property type="match status" value="1"/>
</dbReference>
<evidence type="ECO:0000256" key="1">
    <source>
        <dbReference type="ARBA" id="ARBA00022884"/>
    </source>
</evidence>
<dbReference type="AlphaFoldDB" id="G0V8H9"/>
<evidence type="ECO:0000256" key="2">
    <source>
        <dbReference type="PROSITE-ProRule" id="PRU00176"/>
    </source>
</evidence>
<reference key="2">
    <citation type="submission" date="2011-08" db="EMBL/GenBank/DDBJ databases">
        <title>Genome sequence of Naumovozyma castellii.</title>
        <authorList>
            <person name="Gordon J.L."/>
            <person name="Armisen D."/>
            <person name="Proux-Wera E."/>
            <person name="OhEigeartaigh S.S."/>
            <person name="Byrne K.P."/>
            <person name="Wolfe K.H."/>
        </authorList>
    </citation>
    <scope>NUCLEOTIDE SEQUENCE</scope>
    <source>
        <strain>Type strain:CBS 4309</strain>
    </source>
</reference>